<protein>
    <recommendedName>
        <fullName evidence="1">GAF domain-containing protein</fullName>
    </recommendedName>
</protein>
<dbReference type="SMART" id="SM00065">
    <property type="entry name" value="GAF"/>
    <property type="match status" value="1"/>
</dbReference>
<dbReference type="Gene3D" id="3.30.450.40">
    <property type="match status" value="1"/>
</dbReference>
<evidence type="ECO:0000313" key="2">
    <source>
        <dbReference type="EMBL" id="GID61019.1"/>
    </source>
</evidence>
<dbReference type="RefSeq" id="WP_203808576.1">
    <property type="nucleotide sequence ID" value="NZ_BAAAQE010000047.1"/>
</dbReference>
<dbReference type="Pfam" id="PF13185">
    <property type="entry name" value="GAF_2"/>
    <property type="match status" value="1"/>
</dbReference>
<dbReference type="InterPro" id="IPR035965">
    <property type="entry name" value="PAS-like_dom_sf"/>
</dbReference>
<dbReference type="Pfam" id="PF08448">
    <property type="entry name" value="PAS_4"/>
    <property type="match status" value="1"/>
</dbReference>
<dbReference type="InterPro" id="IPR003018">
    <property type="entry name" value="GAF"/>
</dbReference>
<accession>A0ABQ3XR87</accession>
<proteinExistence type="predicted"/>
<reference evidence="2 3" key="1">
    <citation type="submission" date="2021-01" db="EMBL/GenBank/DDBJ databases">
        <title>Whole genome shotgun sequence of Actinoplanes couchii NBRC 106145.</title>
        <authorList>
            <person name="Komaki H."/>
            <person name="Tamura T."/>
        </authorList>
    </citation>
    <scope>NUCLEOTIDE SEQUENCE [LARGE SCALE GENOMIC DNA]</scope>
    <source>
        <strain evidence="2 3">NBRC 106145</strain>
    </source>
</reference>
<dbReference type="InterPro" id="IPR013656">
    <property type="entry name" value="PAS_4"/>
</dbReference>
<keyword evidence="3" id="KW-1185">Reference proteome</keyword>
<comment type="caution">
    <text evidence="2">The sequence shown here is derived from an EMBL/GenBank/DDBJ whole genome shotgun (WGS) entry which is preliminary data.</text>
</comment>
<name>A0ABQ3XR87_9ACTN</name>
<feature type="domain" description="GAF" evidence="1">
    <location>
        <begin position="148"/>
        <end position="301"/>
    </location>
</feature>
<dbReference type="Gene3D" id="3.30.450.20">
    <property type="entry name" value="PAS domain"/>
    <property type="match status" value="1"/>
</dbReference>
<dbReference type="Proteomes" id="UP000612282">
    <property type="component" value="Unassembled WGS sequence"/>
</dbReference>
<dbReference type="EMBL" id="BOMG01000117">
    <property type="protein sequence ID" value="GID61019.1"/>
    <property type="molecule type" value="Genomic_DNA"/>
</dbReference>
<evidence type="ECO:0000259" key="1">
    <source>
        <dbReference type="SMART" id="SM00065"/>
    </source>
</evidence>
<organism evidence="2 3">
    <name type="scientific">Actinoplanes couchii</name>
    <dbReference type="NCBI Taxonomy" id="403638"/>
    <lineage>
        <taxon>Bacteria</taxon>
        <taxon>Bacillati</taxon>
        <taxon>Actinomycetota</taxon>
        <taxon>Actinomycetes</taxon>
        <taxon>Micromonosporales</taxon>
        <taxon>Micromonosporaceae</taxon>
        <taxon>Actinoplanes</taxon>
    </lineage>
</organism>
<dbReference type="SUPFAM" id="SSF55785">
    <property type="entry name" value="PYP-like sensor domain (PAS domain)"/>
    <property type="match status" value="1"/>
</dbReference>
<sequence>MTAVPENAERTLFGQSIAVFAAMSGPEHTVRAANPAFFAAIGGADRERTGIPLADLMPELADQGFLDLLDRVYRTGEPYTGRDARVVLGTGPDAREAFFDFTYEPYHDADGTITGIRMIGVETTQVKHAQRLTAEHRALLEQIARQAPLTEVLDGMARSIERLAPDDVLVSVLLADPDGRHLRHGAAPSLPDFYNEAIDGIATGEGVGSCGTAAHRREPVIVTDIGTDPFWTDFRDLAGRAGLAACWSTPVLARDGTLLGTFAMYHRTPRVPRDTDLALAHLFAGTAALAIERHHIEQAQQAAEARARAAHDELAKTVRSEQRLRAAAEQRAAESAELAARMRAAAAAQAAAPHPEKCLLGGPKGCTNPAELKVADSWGDSAWGCPAHVEEAIINVRSIFIASEELGGLAAYLNR</sequence>
<gene>
    <name evidence="2" type="ORF">Aco03nite_094230</name>
</gene>
<dbReference type="SUPFAM" id="SSF55781">
    <property type="entry name" value="GAF domain-like"/>
    <property type="match status" value="1"/>
</dbReference>
<evidence type="ECO:0000313" key="3">
    <source>
        <dbReference type="Proteomes" id="UP000612282"/>
    </source>
</evidence>
<dbReference type="InterPro" id="IPR029016">
    <property type="entry name" value="GAF-like_dom_sf"/>
</dbReference>